<dbReference type="PANTHER" id="PTHR35450:SF2">
    <property type="entry name" value="REVERSE TRANSCRIPTASE DOMAIN-CONTAINING PROTEIN"/>
    <property type="match status" value="1"/>
</dbReference>
<name>A0A2B4SQ98_STYPI</name>
<gene>
    <name evidence="3" type="primary">2</name>
    <name evidence="3" type="ORF">AWC38_SpisGene2328</name>
</gene>
<dbReference type="InterPro" id="IPR010998">
    <property type="entry name" value="Integrase_recombinase_N"/>
</dbReference>
<feature type="domain" description="Reverse transcriptase" evidence="2">
    <location>
        <begin position="339"/>
        <end position="622"/>
    </location>
</feature>
<dbReference type="AlphaFoldDB" id="A0A2B4SQ98"/>
<evidence type="ECO:0000313" key="3">
    <source>
        <dbReference type="EMBL" id="PFX32844.1"/>
    </source>
</evidence>
<sequence length="949" mass="107580">MAILFVQPADSSTVIFCDANDVAFGGFSASLDRVKASGMFTSEDLGQSSTYRELKAIYYVLLSFAEKLQQKRVKVFTDNQGAARIVSVGSSKVHLQSVDVLISGIWSDAAALEDPLLRSLVPHLLDLQLGSRAPSTLTTYKSGWLRGRGWASSKIGVPVIPAKTLHIALFITGLTNVCLANNTGVSPIEAVVYGIKWAHSMAGLEICPANHPLVKSSFEGAKRKLARPVSPKEPLSIDTLQAFAECYVSSQYKAREFDTLIKEKPTKRDLDNINQALAELMRQQKVLPTDNPFTYLWIASCVPYSVVIAFLLYKGWKKKGPKRPSAGESKQQKRRRLYVEKYEEEYPAWFCEGKTTLIPKPGEFTSDNQRPITCLNTLYKWFTSCLLVTTNQHLEENDLMEGAQRGARAGFSGTIDNLLIDRTVALDCHRRRRNLSMAWIDVKKAYDSVDHSWLNGVMTLLKFPTWLCKVIAKLCKSWNTKVVAITREGRQTSERIKFNRGLPQGDALCLRLFTVCLNPVAWKIRAEGYRMSKPINSKVTGLVYIDDIKIFAASESKLERVMKMVKSSMEDVGLQWNLKRCAVARVKRGVQVTAFSGGRVVESTRIPCLDDGERYKFLGVLESVRQEDKLVLECAAREYLRRLSIFKEAAKCAEELGLELDLEHAQGIKKEVRRCQIEKLEDEIRNQRWQGRLVTTRLEDESLSADGCFWWLTEWKNCPSHTIAGLVELYEQLLPTRVYTSQKTHTSGEGEVRCRLCGKAPESVAHILSGCSALAQSKYLSRHDAALKVLFYQLLYDEGFIDEIPPWYSPDKPKPVYESENVKAYWDVPIYADQQEVRCNRVDARIVNHMCKRVVTLEMSCPWVNNRTRKDEEKTLKYGPLRWELRQQFPGYEVKQYNIIMDALGGWSRELDVMMRELVGGRSTDVLRKMQRAVLSGTLNIARTFKEAV</sequence>
<evidence type="ECO:0000259" key="2">
    <source>
        <dbReference type="PROSITE" id="PS50878"/>
    </source>
</evidence>
<evidence type="ECO:0000256" key="1">
    <source>
        <dbReference type="ARBA" id="ARBA00023125"/>
    </source>
</evidence>
<dbReference type="PROSITE" id="PS50878">
    <property type="entry name" value="RT_POL"/>
    <property type="match status" value="1"/>
</dbReference>
<dbReference type="Pfam" id="PF00078">
    <property type="entry name" value="RVT_1"/>
    <property type="match status" value="1"/>
</dbReference>
<evidence type="ECO:0000313" key="4">
    <source>
        <dbReference type="Proteomes" id="UP000225706"/>
    </source>
</evidence>
<dbReference type="SUPFAM" id="SSF56672">
    <property type="entry name" value="DNA/RNA polymerases"/>
    <property type="match status" value="1"/>
</dbReference>
<dbReference type="Gene3D" id="3.30.70.270">
    <property type="match status" value="1"/>
</dbReference>
<dbReference type="Proteomes" id="UP000225706">
    <property type="component" value="Unassembled WGS sequence"/>
</dbReference>
<organism evidence="3 4">
    <name type="scientific">Stylophora pistillata</name>
    <name type="common">Smooth cauliflower coral</name>
    <dbReference type="NCBI Taxonomy" id="50429"/>
    <lineage>
        <taxon>Eukaryota</taxon>
        <taxon>Metazoa</taxon>
        <taxon>Cnidaria</taxon>
        <taxon>Anthozoa</taxon>
        <taxon>Hexacorallia</taxon>
        <taxon>Scleractinia</taxon>
        <taxon>Astrocoeniina</taxon>
        <taxon>Pocilloporidae</taxon>
        <taxon>Stylophora</taxon>
    </lineage>
</organism>
<keyword evidence="4" id="KW-1185">Reference proteome</keyword>
<comment type="caution">
    <text evidence="3">The sequence shown here is derived from an EMBL/GenBank/DDBJ whole genome shotgun (WGS) entry which is preliminary data.</text>
</comment>
<dbReference type="InterPro" id="IPR043502">
    <property type="entry name" value="DNA/RNA_pol_sf"/>
</dbReference>
<dbReference type="CDD" id="cd01650">
    <property type="entry name" value="RT_nLTR_like"/>
    <property type="match status" value="1"/>
</dbReference>
<accession>A0A2B4SQ98</accession>
<dbReference type="SUPFAM" id="SSF47823">
    <property type="entry name" value="lambda integrase-like, N-terminal domain"/>
    <property type="match status" value="1"/>
</dbReference>
<dbReference type="PANTHER" id="PTHR35450">
    <property type="entry name" value="REVERSE TRANSCRIPTASE DOMAIN-CONTAINING PROTEIN"/>
    <property type="match status" value="1"/>
</dbReference>
<dbReference type="GO" id="GO:0003677">
    <property type="term" value="F:DNA binding"/>
    <property type="evidence" value="ECO:0007669"/>
    <property type="project" value="UniProtKB-KW"/>
</dbReference>
<protein>
    <submittedName>
        <fullName evidence="3">Retrovirus-related Pol polyprotein from type-1 retrotransposable element R2</fullName>
    </submittedName>
</protein>
<dbReference type="Gene3D" id="1.10.150.130">
    <property type="match status" value="1"/>
</dbReference>
<keyword evidence="1" id="KW-0238">DNA-binding</keyword>
<proteinExistence type="predicted"/>
<dbReference type="InterPro" id="IPR043128">
    <property type="entry name" value="Rev_trsase/Diguanyl_cyclase"/>
</dbReference>
<dbReference type="EMBL" id="LSMT01000018">
    <property type="protein sequence ID" value="PFX32844.1"/>
    <property type="molecule type" value="Genomic_DNA"/>
</dbReference>
<reference evidence="4" key="1">
    <citation type="journal article" date="2017" name="bioRxiv">
        <title>Comparative analysis of the genomes of Stylophora pistillata and Acropora digitifera provides evidence for extensive differences between species of corals.</title>
        <authorList>
            <person name="Voolstra C.R."/>
            <person name="Li Y."/>
            <person name="Liew Y.J."/>
            <person name="Baumgarten S."/>
            <person name="Zoccola D."/>
            <person name="Flot J.-F."/>
            <person name="Tambutte S."/>
            <person name="Allemand D."/>
            <person name="Aranda M."/>
        </authorList>
    </citation>
    <scope>NUCLEOTIDE SEQUENCE [LARGE SCALE GENOMIC DNA]</scope>
</reference>
<dbReference type="InterPro" id="IPR000477">
    <property type="entry name" value="RT_dom"/>
</dbReference>
<dbReference type="OrthoDB" id="5982453at2759"/>